<dbReference type="Proteomes" id="UP000237105">
    <property type="component" value="Unassembled WGS sequence"/>
</dbReference>
<name>A0A2P5DW62_PARAD</name>
<proteinExistence type="predicted"/>
<dbReference type="EMBL" id="JXTB01000013">
    <property type="protein sequence ID" value="PON77524.1"/>
    <property type="molecule type" value="Genomic_DNA"/>
</dbReference>
<gene>
    <name evidence="1" type="ORF">PanWU01x14_026850</name>
</gene>
<protein>
    <submittedName>
        <fullName evidence="1">Uncharacterized protein</fullName>
    </submittedName>
</protein>
<evidence type="ECO:0000313" key="1">
    <source>
        <dbReference type="EMBL" id="PON77524.1"/>
    </source>
</evidence>
<organism evidence="1 2">
    <name type="scientific">Parasponia andersonii</name>
    <name type="common">Sponia andersonii</name>
    <dbReference type="NCBI Taxonomy" id="3476"/>
    <lineage>
        <taxon>Eukaryota</taxon>
        <taxon>Viridiplantae</taxon>
        <taxon>Streptophyta</taxon>
        <taxon>Embryophyta</taxon>
        <taxon>Tracheophyta</taxon>
        <taxon>Spermatophyta</taxon>
        <taxon>Magnoliopsida</taxon>
        <taxon>eudicotyledons</taxon>
        <taxon>Gunneridae</taxon>
        <taxon>Pentapetalae</taxon>
        <taxon>rosids</taxon>
        <taxon>fabids</taxon>
        <taxon>Rosales</taxon>
        <taxon>Cannabaceae</taxon>
        <taxon>Parasponia</taxon>
    </lineage>
</organism>
<reference evidence="2" key="1">
    <citation type="submission" date="2016-06" db="EMBL/GenBank/DDBJ databases">
        <title>Parallel loss of symbiosis genes in relatives of nitrogen-fixing non-legume Parasponia.</title>
        <authorList>
            <person name="Van Velzen R."/>
            <person name="Holmer R."/>
            <person name="Bu F."/>
            <person name="Rutten L."/>
            <person name="Van Zeijl A."/>
            <person name="Liu W."/>
            <person name="Santuari L."/>
            <person name="Cao Q."/>
            <person name="Sharma T."/>
            <person name="Shen D."/>
            <person name="Roswanjaya Y."/>
            <person name="Wardhani T."/>
            <person name="Kalhor M.S."/>
            <person name="Jansen J."/>
            <person name="Van den Hoogen J."/>
            <person name="Gungor B."/>
            <person name="Hartog M."/>
            <person name="Hontelez J."/>
            <person name="Verver J."/>
            <person name="Yang W.-C."/>
            <person name="Schijlen E."/>
            <person name="Repin R."/>
            <person name="Schilthuizen M."/>
            <person name="Schranz E."/>
            <person name="Heidstra R."/>
            <person name="Miyata K."/>
            <person name="Fedorova E."/>
            <person name="Kohlen W."/>
            <person name="Bisseling T."/>
            <person name="Smit S."/>
            <person name="Geurts R."/>
        </authorList>
    </citation>
    <scope>NUCLEOTIDE SEQUENCE [LARGE SCALE GENOMIC DNA]</scope>
    <source>
        <strain evidence="2">cv. WU1-14</strain>
    </source>
</reference>
<accession>A0A2P5DW62</accession>
<comment type="caution">
    <text evidence="1">The sequence shown here is derived from an EMBL/GenBank/DDBJ whole genome shotgun (WGS) entry which is preliminary data.</text>
</comment>
<dbReference type="AlphaFoldDB" id="A0A2P5DW62"/>
<evidence type="ECO:0000313" key="2">
    <source>
        <dbReference type="Proteomes" id="UP000237105"/>
    </source>
</evidence>
<keyword evidence="2" id="KW-1185">Reference proteome</keyword>
<sequence length="243" mass="28174">MRFELRKRVYDHTLSGFSNPFNKSKKYVRGRLVQHHRGNNTRWDRVCETRHPQLTTISVIIGQLVPQINMHVPFFAESLKMKIEAKPPCWGWPKHVRRNPELVSHVCHFCPRHVDYKPGQPTRTIIGLEKIGDGVFNVTFVVFDKQIDEDKGVGFRRVDLVLRLRDVEELDAFGEGVRSDERIGVGCEVRVPRKLHDQHCDGKTSVSSDKELRQLKHGCDVASSRMGNENKLCYFLHFGLRCF</sequence>